<proteinExistence type="predicted"/>
<keyword evidence="4" id="KW-1185">Reference proteome</keyword>
<keyword evidence="1" id="KW-0378">Hydrolase</keyword>
<dbReference type="PANTHER" id="PTHR43798">
    <property type="entry name" value="MONOACYLGLYCEROL LIPASE"/>
    <property type="match status" value="1"/>
</dbReference>
<dbReference type="Pfam" id="PF00561">
    <property type="entry name" value="Abhydrolase_1"/>
    <property type="match status" value="1"/>
</dbReference>
<reference evidence="4" key="1">
    <citation type="submission" date="2017-04" db="EMBL/GenBank/DDBJ databases">
        <authorList>
            <person name="Varghese N."/>
            <person name="Submissions S."/>
        </authorList>
    </citation>
    <scope>NUCLEOTIDE SEQUENCE [LARGE SCALE GENOMIC DNA]</scope>
</reference>
<dbReference type="PANTHER" id="PTHR43798:SF31">
    <property type="entry name" value="AB HYDROLASE SUPERFAMILY PROTEIN YCLE"/>
    <property type="match status" value="1"/>
</dbReference>
<dbReference type="EMBL" id="FXWK01000002">
    <property type="protein sequence ID" value="SMQ85765.1"/>
    <property type="molecule type" value="Genomic_DNA"/>
</dbReference>
<name>A0A1Y6G6J3_9HYPH</name>
<dbReference type="GO" id="GO:0016787">
    <property type="term" value="F:hydrolase activity"/>
    <property type="evidence" value="ECO:0007669"/>
    <property type="project" value="UniProtKB-KW"/>
</dbReference>
<dbReference type="OrthoDB" id="9804723at2"/>
<sequence>MSWDDDHFLDLDGVRIHYKDAGGRGEPVLFIHGYTASIGGQWGRPGLIAGIRERGWRTIAFDLRGHGMSDRPHDGAAYAGERMARDIEALLDHLDIQRAHLVGYSLGAHILVHGLTLFPERAATVCLGGAAGRWNWTEAETLAVMDEADELETGSIGKHILRLWPPGKPRPTDEELRALSDRKLEGMDARALAAIKRAMPDHQVSVQQMQALKMPILAVVGTGDGQLEAMRQLAGFHPGVTLVEVPGAGHGDCPGKPEYLDALSAFLTQHAGTSADVPR</sequence>
<evidence type="ECO:0000256" key="1">
    <source>
        <dbReference type="ARBA" id="ARBA00022801"/>
    </source>
</evidence>
<organism evidence="3 4">
    <name type="scientific">Devosia lucknowensis</name>
    <dbReference type="NCBI Taxonomy" id="1096929"/>
    <lineage>
        <taxon>Bacteria</taxon>
        <taxon>Pseudomonadati</taxon>
        <taxon>Pseudomonadota</taxon>
        <taxon>Alphaproteobacteria</taxon>
        <taxon>Hyphomicrobiales</taxon>
        <taxon>Devosiaceae</taxon>
        <taxon>Devosia</taxon>
    </lineage>
</organism>
<feature type="domain" description="AB hydrolase-1" evidence="2">
    <location>
        <begin position="27"/>
        <end position="129"/>
    </location>
</feature>
<evidence type="ECO:0000313" key="4">
    <source>
        <dbReference type="Proteomes" id="UP000194474"/>
    </source>
</evidence>
<evidence type="ECO:0000259" key="2">
    <source>
        <dbReference type="Pfam" id="PF00561"/>
    </source>
</evidence>
<dbReference type="InterPro" id="IPR050266">
    <property type="entry name" value="AB_hydrolase_sf"/>
</dbReference>
<dbReference type="InterPro" id="IPR029058">
    <property type="entry name" value="AB_hydrolase_fold"/>
</dbReference>
<accession>A0A1Y6G6J3</accession>
<gene>
    <name evidence="3" type="ORF">SAMN06295905_3055</name>
</gene>
<dbReference type="Proteomes" id="UP000194474">
    <property type="component" value="Unassembled WGS sequence"/>
</dbReference>
<dbReference type="Gene3D" id="3.40.50.1820">
    <property type="entry name" value="alpha/beta hydrolase"/>
    <property type="match status" value="1"/>
</dbReference>
<dbReference type="SUPFAM" id="SSF53474">
    <property type="entry name" value="alpha/beta-Hydrolases"/>
    <property type="match status" value="1"/>
</dbReference>
<dbReference type="AlphaFoldDB" id="A0A1Y6G6J3"/>
<dbReference type="GO" id="GO:0016020">
    <property type="term" value="C:membrane"/>
    <property type="evidence" value="ECO:0007669"/>
    <property type="project" value="TreeGrafter"/>
</dbReference>
<protein>
    <submittedName>
        <fullName evidence="3">Pimeloyl-ACP methyl ester carboxylesterase</fullName>
    </submittedName>
</protein>
<evidence type="ECO:0000313" key="3">
    <source>
        <dbReference type="EMBL" id="SMQ85765.1"/>
    </source>
</evidence>
<dbReference type="InterPro" id="IPR000073">
    <property type="entry name" value="AB_hydrolase_1"/>
</dbReference>
<dbReference type="RefSeq" id="WP_086471405.1">
    <property type="nucleotide sequence ID" value="NZ_FXWK01000002.1"/>
</dbReference>